<dbReference type="InterPro" id="IPR032466">
    <property type="entry name" value="Metal_Hydrolase"/>
</dbReference>
<evidence type="ECO:0000313" key="2">
    <source>
        <dbReference type="Proteomes" id="UP000249852"/>
    </source>
</evidence>
<dbReference type="InterPro" id="IPR001130">
    <property type="entry name" value="TatD-like"/>
</dbReference>
<dbReference type="PANTHER" id="PTHR46124">
    <property type="entry name" value="D-AMINOACYL-TRNA DEACYLASE"/>
    <property type="match status" value="1"/>
</dbReference>
<dbReference type="Pfam" id="PF01026">
    <property type="entry name" value="TatD_DNase"/>
    <property type="match status" value="1"/>
</dbReference>
<dbReference type="SUPFAM" id="SSF51556">
    <property type="entry name" value="Metallo-dependent hydrolases"/>
    <property type="match status" value="1"/>
</dbReference>
<sequence length="231" mass="26953">MIIDTHCHYDMMPNPEVYIKNVERKGDIAIGMTNLPSHFQMGYPFIKLLHNVRLSLGFHPLLISDNQNELKLFGKMLDKTSYIGEIGLDFSKEGYSTRDIQIDVLSQLLIMLKGKNKILSVHSRRAEKTLLELLKKYEIKNVIFHWYSGPVNIIKEIVDQGYYFSINEAMTLSENGRKIIAAIPRERILTETDAPYNSYCSIRNVLEYVHLSERDIHENFMKLINRLKYLK</sequence>
<dbReference type="Proteomes" id="UP000249852">
    <property type="component" value="Unassembled WGS sequence"/>
</dbReference>
<dbReference type="Gene3D" id="3.20.20.140">
    <property type="entry name" value="Metal-dependent hydrolases"/>
    <property type="match status" value="1"/>
</dbReference>
<organism evidence="1 2">
    <name type="scientific">Prevotella pallens</name>
    <dbReference type="NCBI Taxonomy" id="60133"/>
    <lineage>
        <taxon>Bacteria</taxon>
        <taxon>Pseudomonadati</taxon>
        <taxon>Bacteroidota</taxon>
        <taxon>Bacteroidia</taxon>
        <taxon>Bacteroidales</taxon>
        <taxon>Prevotellaceae</taxon>
        <taxon>Prevotella</taxon>
    </lineage>
</organism>
<gene>
    <name evidence="1" type="ORF">BC673_13128</name>
</gene>
<proteinExistence type="predicted"/>
<dbReference type="RefSeq" id="WP_006045502.1">
    <property type="nucleotide sequence ID" value="NZ_QLTQ01000031.1"/>
</dbReference>
<dbReference type="PIRSF" id="PIRSF005902">
    <property type="entry name" value="DNase_TatD"/>
    <property type="match status" value="1"/>
</dbReference>
<accession>A0ABX9DN39</accession>
<evidence type="ECO:0000313" key="1">
    <source>
        <dbReference type="EMBL" id="RAS42178.1"/>
    </source>
</evidence>
<dbReference type="PANTHER" id="PTHR46124:SF2">
    <property type="entry name" value="D-AMINOACYL-TRNA DEACYLASE"/>
    <property type="match status" value="1"/>
</dbReference>
<keyword evidence="2" id="KW-1185">Reference proteome</keyword>
<reference evidence="1 2" key="1">
    <citation type="submission" date="2018-06" db="EMBL/GenBank/DDBJ databases">
        <title>Genomic Encyclopedia of Archaeal and Bacterial Type Strains, Phase II (KMG-II): from individual species to whole genera.</title>
        <authorList>
            <person name="Goeker M."/>
        </authorList>
    </citation>
    <scope>NUCLEOTIDE SEQUENCE [LARGE SCALE GENOMIC DNA]</scope>
    <source>
        <strain evidence="1 2">DSM 18710</strain>
    </source>
</reference>
<comment type="caution">
    <text evidence="1">The sequence shown here is derived from an EMBL/GenBank/DDBJ whole genome shotgun (WGS) entry which is preliminary data.</text>
</comment>
<name>A0ABX9DN39_9BACT</name>
<protein>
    <submittedName>
        <fullName evidence="1">TatD DNase family protein</fullName>
    </submittedName>
</protein>
<dbReference type="EMBL" id="QLTQ01000031">
    <property type="protein sequence ID" value="RAS42178.1"/>
    <property type="molecule type" value="Genomic_DNA"/>
</dbReference>